<feature type="domain" description="Rho-GAP" evidence="1">
    <location>
        <begin position="1"/>
        <end position="79"/>
    </location>
</feature>
<keyword evidence="3" id="KW-1185">Reference proteome</keyword>
<accession>A0AAD5T938</accession>
<dbReference type="Proteomes" id="UP001211907">
    <property type="component" value="Unassembled WGS sequence"/>
</dbReference>
<dbReference type="PANTHER" id="PTHR45876:SF8">
    <property type="entry name" value="FI04035P"/>
    <property type="match status" value="1"/>
</dbReference>
<dbReference type="GO" id="GO:0007165">
    <property type="term" value="P:signal transduction"/>
    <property type="evidence" value="ECO:0007669"/>
    <property type="project" value="InterPro"/>
</dbReference>
<dbReference type="AlphaFoldDB" id="A0AAD5T938"/>
<proteinExistence type="predicted"/>
<dbReference type="InterPro" id="IPR008936">
    <property type="entry name" value="Rho_GTPase_activation_prot"/>
</dbReference>
<dbReference type="Gene3D" id="1.10.555.10">
    <property type="entry name" value="Rho GTPase activation protein"/>
    <property type="match status" value="1"/>
</dbReference>
<dbReference type="PROSITE" id="PS50238">
    <property type="entry name" value="RHOGAP"/>
    <property type="match status" value="1"/>
</dbReference>
<dbReference type="InterPro" id="IPR000198">
    <property type="entry name" value="RhoGAP_dom"/>
</dbReference>
<evidence type="ECO:0000259" key="1">
    <source>
        <dbReference type="PROSITE" id="PS50238"/>
    </source>
</evidence>
<reference evidence="2" key="1">
    <citation type="submission" date="2020-05" db="EMBL/GenBank/DDBJ databases">
        <title>Phylogenomic resolution of chytrid fungi.</title>
        <authorList>
            <person name="Stajich J.E."/>
            <person name="Amses K."/>
            <person name="Simmons R."/>
            <person name="Seto K."/>
            <person name="Myers J."/>
            <person name="Bonds A."/>
            <person name="Quandt C.A."/>
            <person name="Barry K."/>
            <person name="Liu P."/>
            <person name="Grigoriev I."/>
            <person name="Longcore J.E."/>
            <person name="James T.Y."/>
        </authorList>
    </citation>
    <scope>NUCLEOTIDE SEQUENCE</scope>
    <source>
        <strain evidence="2">JEL0513</strain>
    </source>
</reference>
<sequence>MQNRGYFCVPGDIDKVNELRIRLERGKYDVTGISDPHVASSLLKLWLREVAEPLIPADLYDDCINIRREATIPESEEDV</sequence>
<dbReference type="SUPFAM" id="SSF48350">
    <property type="entry name" value="GTPase activation domain, GAP"/>
    <property type="match status" value="1"/>
</dbReference>
<evidence type="ECO:0000313" key="2">
    <source>
        <dbReference type="EMBL" id="KAJ3140392.1"/>
    </source>
</evidence>
<comment type="caution">
    <text evidence="2">The sequence shown here is derived from an EMBL/GenBank/DDBJ whole genome shotgun (WGS) entry which is preliminary data.</text>
</comment>
<organism evidence="2 3">
    <name type="scientific">Physocladia obscura</name>
    <dbReference type="NCBI Taxonomy" id="109957"/>
    <lineage>
        <taxon>Eukaryota</taxon>
        <taxon>Fungi</taxon>
        <taxon>Fungi incertae sedis</taxon>
        <taxon>Chytridiomycota</taxon>
        <taxon>Chytridiomycota incertae sedis</taxon>
        <taxon>Chytridiomycetes</taxon>
        <taxon>Chytridiales</taxon>
        <taxon>Chytriomycetaceae</taxon>
        <taxon>Physocladia</taxon>
    </lineage>
</organism>
<name>A0AAD5T938_9FUNG</name>
<protein>
    <recommendedName>
        <fullName evidence="1">Rho-GAP domain-containing protein</fullName>
    </recommendedName>
</protein>
<dbReference type="EMBL" id="JADGJH010000053">
    <property type="protein sequence ID" value="KAJ3140392.1"/>
    <property type="molecule type" value="Genomic_DNA"/>
</dbReference>
<dbReference type="GO" id="GO:0005096">
    <property type="term" value="F:GTPase activator activity"/>
    <property type="evidence" value="ECO:0007669"/>
    <property type="project" value="TreeGrafter"/>
</dbReference>
<dbReference type="Pfam" id="PF00620">
    <property type="entry name" value="RhoGAP"/>
    <property type="match status" value="1"/>
</dbReference>
<dbReference type="PANTHER" id="PTHR45876">
    <property type="entry name" value="FI04035P"/>
    <property type="match status" value="1"/>
</dbReference>
<evidence type="ECO:0000313" key="3">
    <source>
        <dbReference type="Proteomes" id="UP001211907"/>
    </source>
</evidence>
<gene>
    <name evidence="2" type="ORF">HK100_009942</name>
</gene>
<dbReference type="GO" id="GO:0005737">
    <property type="term" value="C:cytoplasm"/>
    <property type="evidence" value="ECO:0007669"/>
    <property type="project" value="TreeGrafter"/>
</dbReference>